<evidence type="ECO:0008006" key="6">
    <source>
        <dbReference type="Google" id="ProtNLM"/>
    </source>
</evidence>
<dbReference type="AlphaFoldDB" id="A0A2S4PWK8"/>
<dbReference type="InterPro" id="IPR039600">
    <property type="entry name" value="TANGO6/Rtp1"/>
</dbReference>
<feature type="non-terminal residue" evidence="4">
    <location>
        <position position="906"/>
    </location>
</feature>
<accession>A0A2S4PWK8</accession>
<dbReference type="PANTHER" id="PTHR20959">
    <property type="entry name" value="TRANSPORT AND GOLGI ORGANIZATION PROTEIN 6 FAMILY MEMBER"/>
    <property type="match status" value="1"/>
</dbReference>
<protein>
    <recommendedName>
        <fullName evidence="6">RNA polymerase II assembly factor Rtp1 C-terminal domain-containing protein</fullName>
    </recommendedName>
</protein>
<dbReference type="InterPro" id="IPR019451">
    <property type="entry name" value="Rtp1_C1"/>
</dbReference>
<dbReference type="Pfam" id="PF10363">
    <property type="entry name" value="RTP1_C1"/>
    <property type="match status" value="1"/>
</dbReference>
<dbReference type="GO" id="GO:0009306">
    <property type="term" value="P:protein secretion"/>
    <property type="evidence" value="ECO:0007669"/>
    <property type="project" value="TreeGrafter"/>
</dbReference>
<dbReference type="InterPro" id="IPR019414">
    <property type="entry name" value="Rtp1_C2"/>
</dbReference>
<dbReference type="PANTHER" id="PTHR20959:SF1">
    <property type="entry name" value="TRANSPORT AND GOLGI ORGANIZATION PROTEIN 6 HOMOLOG"/>
    <property type="match status" value="1"/>
</dbReference>
<dbReference type="InterPro" id="IPR016024">
    <property type="entry name" value="ARM-type_fold"/>
</dbReference>
<keyword evidence="5" id="KW-1185">Reference proteome</keyword>
<evidence type="ECO:0000313" key="4">
    <source>
        <dbReference type="EMBL" id="POS86372.1"/>
    </source>
</evidence>
<proteinExistence type="inferred from homology"/>
<dbReference type="Pfam" id="PF10304">
    <property type="entry name" value="RTP1_C2"/>
    <property type="match status" value="1"/>
</dbReference>
<comment type="caution">
    <text evidence="4">The sequence shown here is derived from an EMBL/GenBank/DDBJ whole genome shotgun (WGS) entry which is preliminary data.</text>
</comment>
<gene>
    <name evidence="4" type="ORF">EPUL_002231</name>
</gene>
<dbReference type="STRING" id="225359.A0A2S4PWK8"/>
<dbReference type="EMBL" id="PEDP01000345">
    <property type="protein sequence ID" value="POS86372.1"/>
    <property type="molecule type" value="Genomic_DNA"/>
</dbReference>
<dbReference type="Proteomes" id="UP000237438">
    <property type="component" value="Unassembled WGS sequence"/>
</dbReference>
<reference evidence="4 5" key="1">
    <citation type="submission" date="2017-10" db="EMBL/GenBank/DDBJ databases">
        <title>Development of genomic resources for the powdery mildew, Erysiphe pulchra.</title>
        <authorList>
            <person name="Wadl P.A."/>
            <person name="Mack B.M."/>
            <person name="Moore G."/>
            <person name="Beltz S.B."/>
        </authorList>
    </citation>
    <scope>NUCLEOTIDE SEQUENCE [LARGE SCALE GENOMIC DNA]</scope>
    <source>
        <strain evidence="4">Cflorida</strain>
    </source>
</reference>
<evidence type="ECO:0000256" key="1">
    <source>
        <dbReference type="ARBA" id="ARBA00005724"/>
    </source>
</evidence>
<evidence type="ECO:0000259" key="3">
    <source>
        <dbReference type="Pfam" id="PF10363"/>
    </source>
</evidence>
<feature type="domain" description="RNA polymerase II assembly factor Rtp1 C-terminal" evidence="3">
    <location>
        <begin position="555"/>
        <end position="659"/>
    </location>
</feature>
<name>A0A2S4PWK8_9PEZI</name>
<evidence type="ECO:0000313" key="5">
    <source>
        <dbReference type="Proteomes" id="UP000237438"/>
    </source>
</evidence>
<comment type="similarity">
    <text evidence="1">Belongs to the Tango6 family.</text>
</comment>
<dbReference type="OrthoDB" id="39591at2759"/>
<dbReference type="SUPFAM" id="SSF48371">
    <property type="entry name" value="ARM repeat"/>
    <property type="match status" value="2"/>
</dbReference>
<evidence type="ECO:0000259" key="2">
    <source>
        <dbReference type="Pfam" id="PF10304"/>
    </source>
</evidence>
<sequence>MTSATQNKQSSLINKILQYGKQAFNPLEEADIQNQNLQSFNSLIDSISTPALLPALNLLVQPDRIPERLRRKFISILAHVPLRPNGVQDTIEFILSIHPSTININASSKSRASCVTHEALNAISRLLSSPPASIPAEDWFNGIAPQLLSLLLGEEGQEMDKVVAYVIGFGILGKKKYGSPGSPGWKAIVEPLYACISPSDSIVRARTQNFISPDGTEYVERRKIISTPLNLMNCLKRLISLVTSHPHPSLANRTLRPILYSLWTLSCWPYGNESTENKYRNPARKLLKVLLHISPNTRDNSSKNIMTEILDQYICERQIGIAKRGWEFVTTENGEIQIEIIPPTDQIINKIDLLAIDTAVDFFVRLLKENTEMSSEASFLFIRLGSKWLTQDFEESSTRETSSFQKHIFQPENERARLAELKVLEKLIVELPEKLIDNSKQLLEFTCQILRCSNESLQVEIKYDVVPLALSLLNITITATSFRITAENRLVIDMIERALESLADRDLEETSRTARNLLMLIRLRDTVNSPEPDRSPKEILKMDQHSEDKKTYNLALSYLSGPESLPPIRVQGLELLSSLLESNSPIIDVPSFITLLISLLVDEEEYVHLRVIKSLVQLSHKHPRTTMRDVIDRYVDPNEECELDQRLRLGEALHQMVQSNWSLFKYEISKFVCEGLLFVGSRRGSRPKTKERQAKVISSTDERIREAERELGCPFPQNDEEPYFAQNEDLATTFQIVSAWESSRGTEDIRIRSSAITILGAAIKANIQCIKSQLISAALDLSIHILSLEPEIENAILRRAAVVLVMNFIQALDSARAEKQNLKFSLADHGLADVRRIIQYVEGTDNDSLVRRHCRDVIESLESWSFINSLLPLQQQSASIQSIAGLPVAINAPNTLNAKNPKIVEV</sequence>
<organism evidence="4 5">
    <name type="scientific">Erysiphe pulchra</name>
    <dbReference type="NCBI Taxonomy" id="225359"/>
    <lineage>
        <taxon>Eukaryota</taxon>
        <taxon>Fungi</taxon>
        <taxon>Dikarya</taxon>
        <taxon>Ascomycota</taxon>
        <taxon>Pezizomycotina</taxon>
        <taxon>Leotiomycetes</taxon>
        <taxon>Erysiphales</taxon>
        <taxon>Erysiphaceae</taxon>
        <taxon>Erysiphe</taxon>
    </lineage>
</organism>
<feature type="domain" description="RNA polymerase II assembly factor Rtp1 C-terminal" evidence="2">
    <location>
        <begin position="832"/>
        <end position="862"/>
    </location>
</feature>